<reference evidence="2 3" key="1">
    <citation type="journal article" date="2016" name="Mol. Biol. Evol.">
        <title>Comparative Genomics of Early-Diverging Mushroom-Forming Fungi Provides Insights into the Origins of Lignocellulose Decay Capabilities.</title>
        <authorList>
            <person name="Nagy L.G."/>
            <person name="Riley R."/>
            <person name="Tritt A."/>
            <person name="Adam C."/>
            <person name="Daum C."/>
            <person name="Floudas D."/>
            <person name="Sun H."/>
            <person name="Yadav J.S."/>
            <person name="Pangilinan J."/>
            <person name="Larsson K.H."/>
            <person name="Matsuura K."/>
            <person name="Barry K."/>
            <person name="Labutti K."/>
            <person name="Kuo R."/>
            <person name="Ohm R.A."/>
            <person name="Bhattacharya S.S."/>
            <person name="Shirouzu T."/>
            <person name="Yoshinaga Y."/>
            <person name="Martin F.M."/>
            <person name="Grigoriev I.V."/>
            <person name="Hibbett D.S."/>
        </authorList>
    </citation>
    <scope>NUCLEOTIDE SEQUENCE [LARGE SCALE GENOMIC DNA]</scope>
    <source>
        <strain evidence="2 3">HHB12029</strain>
    </source>
</reference>
<protein>
    <recommendedName>
        <fullName evidence="4">Secreted protein</fullName>
    </recommendedName>
</protein>
<proteinExistence type="predicted"/>
<organism evidence="2 3">
    <name type="scientific">Exidia glandulosa HHB12029</name>
    <dbReference type="NCBI Taxonomy" id="1314781"/>
    <lineage>
        <taxon>Eukaryota</taxon>
        <taxon>Fungi</taxon>
        <taxon>Dikarya</taxon>
        <taxon>Basidiomycota</taxon>
        <taxon>Agaricomycotina</taxon>
        <taxon>Agaricomycetes</taxon>
        <taxon>Auriculariales</taxon>
        <taxon>Exidiaceae</taxon>
        <taxon>Exidia</taxon>
    </lineage>
</organism>
<evidence type="ECO:0000313" key="2">
    <source>
        <dbReference type="EMBL" id="KZV82382.1"/>
    </source>
</evidence>
<feature type="signal peptide" evidence="1">
    <location>
        <begin position="1"/>
        <end position="24"/>
    </location>
</feature>
<name>A0A165CFV2_EXIGL</name>
<dbReference type="Proteomes" id="UP000077266">
    <property type="component" value="Unassembled WGS sequence"/>
</dbReference>
<evidence type="ECO:0000313" key="3">
    <source>
        <dbReference type="Proteomes" id="UP000077266"/>
    </source>
</evidence>
<dbReference type="AlphaFoldDB" id="A0A165CFV2"/>
<evidence type="ECO:0000256" key="1">
    <source>
        <dbReference type="SAM" id="SignalP"/>
    </source>
</evidence>
<dbReference type="EMBL" id="KV426328">
    <property type="protein sequence ID" value="KZV82382.1"/>
    <property type="molecule type" value="Genomic_DNA"/>
</dbReference>
<sequence length="94" mass="10834">MFQVAPLRHCQVLCLRMLVNSVLFSTCLLRPPMFSSLSSHYTPLSTSYTRRYTWNHHGGYYVFSSPSLDIPVIEEGRSIALARSNRCSQLGWHR</sequence>
<gene>
    <name evidence="2" type="ORF">EXIGLDRAFT_346544</name>
</gene>
<evidence type="ECO:0008006" key="4">
    <source>
        <dbReference type="Google" id="ProtNLM"/>
    </source>
</evidence>
<keyword evidence="1" id="KW-0732">Signal</keyword>
<accession>A0A165CFV2</accession>
<keyword evidence="3" id="KW-1185">Reference proteome</keyword>
<feature type="chain" id="PRO_5007855986" description="Secreted protein" evidence="1">
    <location>
        <begin position="25"/>
        <end position="94"/>
    </location>
</feature>
<dbReference type="InParanoid" id="A0A165CFV2"/>